<evidence type="ECO:0000313" key="7">
    <source>
        <dbReference type="Proteomes" id="UP000095602"/>
    </source>
</evidence>
<dbReference type="RefSeq" id="WP_015516209.1">
    <property type="nucleotide sequence ID" value="NZ_CZAJ01000012.1"/>
</dbReference>
<comment type="similarity">
    <text evidence="1">Belongs to the BlaI transcriptional regulatory family.</text>
</comment>
<dbReference type="Pfam" id="PF03965">
    <property type="entry name" value="Penicillinase_R"/>
    <property type="match status" value="1"/>
</dbReference>
<dbReference type="Gene3D" id="1.10.4040.10">
    <property type="entry name" value="Penicillinase repressor domain"/>
    <property type="match status" value="1"/>
</dbReference>
<dbReference type="Proteomes" id="UP000095602">
    <property type="component" value="Unassembled WGS sequence"/>
</dbReference>
<dbReference type="GO" id="GO:0003677">
    <property type="term" value="F:DNA binding"/>
    <property type="evidence" value="ECO:0007669"/>
    <property type="project" value="UniProtKB-KW"/>
</dbReference>
<dbReference type="InterPro" id="IPR036390">
    <property type="entry name" value="WH_DNA-bd_sf"/>
</dbReference>
<dbReference type="PIRSF" id="PIRSF019455">
    <property type="entry name" value="CopR_AtkY"/>
    <property type="match status" value="1"/>
</dbReference>
<dbReference type="AlphaFoldDB" id="A0A174JTQ1"/>
<dbReference type="Gene3D" id="1.10.10.10">
    <property type="entry name" value="Winged helix-like DNA-binding domain superfamily/Winged helix DNA-binding domain"/>
    <property type="match status" value="1"/>
</dbReference>
<keyword evidence="4" id="KW-0804">Transcription</keyword>
<evidence type="ECO:0000256" key="1">
    <source>
        <dbReference type="ARBA" id="ARBA00011046"/>
    </source>
</evidence>
<gene>
    <name evidence="5" type="primary">blaI_1</name>
    <name evidence="5" type="ORF">ERS852497_01571</name>
    <name evidence="6" type="ORF">GKE44_05580</name>
</gene>
<evidence type="ECO:0000313" key="6">
    <source>
        <dbReference type="EMBL" id="MSD26644.1"/>
    </source>
</evidence>
<name>A0A174JTQ1_9FIRM</name>
<dbReference type="EMBL" id="CZAJ01000012">
    <property type="protein sequence ID" value="CUP00535.1"/>
    <property type="molecule type" value="Genomic_DNA"/>
</dbReference>
<dbReference type="EMBL" id="WKQV01000005">
    <property type="protein sequence ID" value="MSD26644.1"/>
    <property type="molecule type" value="Genomic_DNA"/>
</dbReference>
<evidence type="ECO:0000256" key="2">
    <source>
        <dbReference type="ARBA" id="ARBA00023015"/>
    </source>
</evidence>
<reference evidence="5 7" key="1">
    <citation type="submission" date="2015-09" db="EMBL/GenBank/DDBJ databases">
        <authorList>
            <consortium name="Pathogen Informatics"/>
        </authorList>
    </citation>
    <scope>NUCLEOTIDE SEQUENCE [LARGE SCALE GENOMIC DNA]</scope>
    <source>
        <strain evidence="5 7">2789STDY5834884</strain>
    </source>
</reference>
<dbReference type="InterPro" id="IPR005650">
    <property type="entry name" value="BlaI_family"/>
</dbReference>
<dbReference type="InterPro" id="IPR036388">
    <property type="entry name" value="WH-like_DNA-bd_sf"/>
</dbReference>
<keyword evidence="2" id="KW-0805">Transcription regulation</keyword>
<organism evidence="5 7">
    <name type="scientific">Agathobacter rectalis</name>
    <dbReference type="NCBI Taxonomy" id="39491"/>
    <lineage>
        <taxon>Bacteria</taxon>
        <taxon>Bacillati</taxon>
        <taxon>Bacillota</taxon>
        <taxon>Clostridia</taxon>
        <taxon>Lachnospirales</taxon>
        <taxon>Lachnospiraceae</taxon>
        <taxon>Agathobacter</taxon>
    </lineage>
</organism>
<accession>A0A174JTQ1</accession>
<protein>
    <submittedName>
        <fullName evidence="6">BlaI/MecI/CopY family transcriptional regulator</fullName>
    </submittedName>
    <submittedName>
        <fullName evidence="5">Regulatory protein BlaI</fullName>
    </submittedName>
</protein>
<keyword evidence="3" id="KW-0238">DNA-binding</keyword>
<dbReference type="GO" id="GO:0045892">
    <property type="term" value="P:negative regulation of DNA-templated transcription"/>
    <property type="evidence" value="ECO:0007669"/>
    <property type="project" value="InterPro"/>
</dbReference>
<dbReference type="Proteomes" id="UP000465607">
    <property type="component" value="Unassembled WGS sequence"/>
</dbReference>
<reference evidence="6 8" key="2">
    <citation type="journal article" date="2019" name="Nat. Med.">
        <title>A library of human gut bacterial isolates paired with longitudinal multiomics data enables mechanistic microbiome research.</title>
        <authorList>
            <person name="Poyet M."/>
            <person name="Groussin M."/>
            <person name="Gibbons S.M."/>
            <person name="Avila-Pacheco J."/>
            <person name="Jiang X."/>
            <person name="Kearney S.M."/>
            <person name="Perrotta A.R."/>
            <person name="Berdy B."/>
            <person name="Zhao S."/>
            <person name="Lieberman T.D."/>
            <person name="Swanson P.K."/>
            <person name="Smith M."/>
            <person name="Roesemann S."/>
            <person name="Alexander J.E."/>
            <person name="Rich S.A."/>
            <person name="Livny J."/>
            <person name="Vlamakis H."/>
            <person name="Clish C."/>
            <person name="Bullock K."/>
            <person name="Deik A."/>
            <person name="Scott J."/>
            <person name="Pierce K.A."/>
            <person name="Xavier R.J."/>
            <person name="Alm E.J."/>
        </authorList>
    </citation>
    <scope>NUCLEOTIDE SEQUENCE [LARGE SCALE GENOMIC DNA]</scope>
    <source>
        <strain evidence="6 8">BIOML-A5</strain>
    </source>
</reference>
<evidence type="ECO:0000256" key="3">
    <source>
        <dbReference type="ARBA" id="ARBA00023125"/>
    </source>
</evidence>
<sequence length="128" mass="14794">MKNLPQISEAEYEVMKIVWKHAPINTNEITEKLLQSTSWSPKTIQTLIKRLVTKGVLTYEKQSRVFVYTPLVKESEYICQESNSFLNRYYDGDITAMLSAYIENDKLTEPEIETLRSLLSKRGKKGGD</sequence>
<evidence type="ECO:0000313" key="5">
    <source>
        <dbReference type="EMBL" id="CUP00535.1"/>
    </source>
</evidence>
<evidence type="ECO:0000313" key="8">
    <source>
        <dbReference type="Proteomes" id="UP000465607"/>
    </source>
</evidence>
<dbReference type="SUPFAM" id="SSF46785">
    <property type="entry name" value="Winged helix' DNA-binding domain"/>
    <property type="match status" value="1"/>
</dbReference>
<evidence type="ECO:0000256" key="4">
    <source>
        <dbReference type="ARBA" id="ARBA00023163"/>
    </source>
</evidence>
<proteinExistence type="inferred from homology"/>